<dbReference type="EMBL" id="KZ819637">
    <property type="protein sequence ID" value="PWN88953.1"/>
    <property type="molecule type" value="Genomic_DNA"/>
</dbReference>
<dbReference type="AlphaFoldDB" id="A0A316YLL0"/>
<sequence length="352" mass="38660">MLQRILSFLASLLGYVFGNLSSLVTATHESTPTHTVLLHTSPVVRYRGPQTYLPISVVAHNVDERDLRVNTSAVVEGIRITLVRRGWRAGLFGWTAARYLGVRTDSGVEVTPASVKRWDVAHDGAAQADSLDDYDSHKLDDEDDPAPLELPTPTLSSKRQTSFDKQLKHLAMAHGVPPGHVVSTHLVRLPVSSGDGYFRLCLQVPDSAAGGKRRTTSVTAYSPTFRLFSLSLSSACPRGSSVLPPTIVPELLLRTLSTALLGSLFALSPLALLADKVLPSSVGRWLLRRLYRALGGDEKRAQAMQRWNAGQRWEQLKRLVDSGVPWSGAGIRTAWEIERDEKRQRGGVSFVR</sequence>
<evidence type="ECO:0000256" key="1">
    <source>
        <dbReference type="SAM" id="MobiDB-lite"/>
    </source>
</evidence>
<name>A0A316YLL0_9BASI</name>
<evidence type="ECO:0000313" key="3">
    <source>
        <dbReference type="EMBL" id="PWN88953.1"/>
    </source>
</evidence>
<dbReference type="STRING" id="215250.A0A316YLL0"/>
<protein>
    <submittedName>
        <fullName evidence="3">Uncharacterized protein</fullName>
    </submittedName>
</protein>
<dbReference type="Proteomes" id="UP000245768">
    <property type="component" value="Unassembled WGS sequence"/>
</dbReference>
<accession>A0A316YLL0</accession>
<evidence type="ECO:0000256" key="2">
    <source>
        <dbReference type="SAM" id="SignalP"/>
    </source>
</evidence>
<keyword evidence="2" id="KW-0732">Signal</keyword>
<dbReference type="InParanoid" id="A0A316YLL0"/>
<dbReference type="GeneID" id="37046021"/>
<feature type="signal peptide" evidence="2">
    <location>
        <begin position="1"/>
        <end position="18"/>
    </location>
</feature>
<dbReference type="OrthoDB" id="276388at2759"/>
<proteinExistence type="predicted"/>
<dbReference type="RefSeq" id="XP_025376151.1">
    <property type="nucleotide sequence ID" value="XM_025524105.1"/>
</dbReference>
<gene>
    <name evidence="3" type="ORF">FA10DRAFT_286853</name>
</gene>
<reference evidence="3 4" key="1">
    <citation type="journal article" date="2018" name="Mol. Biol. Evol.">
        <title>Broad Genomic Sampling Reveals a Smut Pathogenic Ancestry of the Fungal Clade Ustilaginomycotina.</title>
        <authorList>
            <person name="Kijpornyongpan T."/>
            <person name="Mondo S.J."/>
            <person name="Barry K."/>
            <person name="Sandor L."/>
            <person name="Lee J."/>
            <person name="Lipzen A."/>
            <person name="Pangilinan J."/>
            <person name="LaButti K."/>
            <person name="Hainaut M."/>
            <person name="Henrissat B."/>
            <person name="Grigoriev I.V."/>
            <person name="Spatafora J.W."/>
            <person name="Aime M.C."/>
        </authorList>
    </citation>
    <scope>NUCLEOTIDE SEQUENCE [LARGE SCALE GENOMIC DNA]</scope>
    <source>
        <strain evidence="3 4">MCA 4198</strain>
    </source>
</reference>
<organism evidence="3 4">
    <name type="scientific">Acaromyces ingoldii</name>
    <dbReference type="NCBI Taxonomy" id="215250"/>
    <lineage>
        <taxon>Eukaryota</taxon>
        <taxon>Fungi</taxon>
        <taxon>Dikarya</taxon>
        <taxon>Basidiomycota</taxon>
        <taxon>Ustilaginomycotina</taxon>
        <taxon>Exobasidiomycetes</taxon>
        <taxon>Exobasidiales</taxon>
        <taxon>Cryptobasidiaceae</taxon>
        <taxon>Acaromyces</taxon>
    </lineage>
</organism>
<evidence type="ECO:0000313" key="4">
    <source>
        <dbReference type="Proteomes" id="UP000245768"/>
    </source>
</evidence>
<feature type="chain" id="PRO_5016448004" evidence="2">
    <location>
        <begin position="19"/>
        <end position="352"/>
    </location>
</feature>
<feature type="region of interest" description="Disordered" evidence="1">
    <location>
        <begin position="131"/>
        <end position="159"/>
    </location>
</feature>
<keyword evidence="4" id="KW-1185">Reference proteome</keyword>